<dbReference type="EMBL" id="HBIB01026319">
    <property type="protein sequence ID" value="CAE0254754.1"/>
    <property type="molecule type" value="Transcribed_RNA"/>
</dbReference>
<gene>
    <name evidence="1" type="ORF">PBIL07802_LOCUS17002</name>
</gene>
<proteinExistence type="predicted"/>
<name>A0A7S3G7P1_9EUKA</name>
<dbReference type="Gene3D" id="1.25.40.10">
    <property type="entry name" value="Tetratricopeptide repeat domain"/>
    <property type="match status" value="1"/>
</dbReference>
<reference evidence="1" key="1">
    <citation type="submission" date="2021-01" db="EMBL/GenBank/DDBJ databases">
        <authorList>
            <person name="Corre E."/>
            <person name="Pelletier E."/>
            <person name="Niang G."/>
            <person name="Scheremetjew M."/>
            <person name="Finn R."/>
            <person name="Kale V."/>
            <person name="Holt S."/>
            <person name="Cochrane G."/>
            <person name="Meng A."/>
            <person name="Brown T."/>
            <person name="Cohen L."/>
        </authorList>
    </citation>
    <scope>NUCLEOTIDE SEQUENCE</scope>
    <source>
        <strain evidence="1">NIES-2562</strain>
    </source>
</reference>
<protein>
    <submittedName>
        <fullName evidence="1">Uncharacterized protein</fullName>
    </submittedName>
</protein>
<accession>A0A7S3G7P1</accession>
<organism evidence="1">
    <name type="scientific">Palpitomonas bilix</name>
    <dbReference type="NCBI Taxonomy" id="652834"/>
    <lineage>
        <taxon>Eukaryota</taxon>
        <taxon>Eukaryota incertae sedis</taxon>
    </lineage>
</organism>
<sequence>MKRVLVIGGRQDADKVLSSQVCNYIRKEGIEAVAEADIFSSFPSHEVSYLMSLALRKCSHLVVLCTRDFSRCNAVHDIVFTFVAMRRPAFLVEFDDERVKWEEGKGLAFSFSFLVSMCQSITFPSVTSLSSEDIAALVSCLLPLEEDVVAKEGKKTFDTREALYKARKDGDEERFRKSLQNIFSFFCNMKEGDDELEQQKKEILIAGSSRKKEEEELYGALKAYRDDDSARGTGESSATDDMKLASMLLQQSVKLRAVFEDRKAKELEREAVKIMMKLSDKGVADPLTLFNLSLCYYHGKGTEKDIGKSRECAVKAGKGVSFNHIIFFSYSLERYLLSTVLFPGVC</sequence>
<dbReference type="AlphaFoldDB" id="A0A7S3G7P1"/>
<evidence type="ECO:0000313" key="1">
    <source>
        <dbReference type="EMBL" id="CAE0254754.1"/>
    </source>
</evidence>
<dbReference type="InterPro" id="IPR011990">
    <property type="entry name" value="TPR-like_helical_dom_sf"/>
</dbReference>